<reference evidence="12" key="2">
    <citation type="journal article" date="2023" name="IMA Fungus">
        <title>Comparative genomic study of the Penicillium genus elucidates a diverse pangenome and 15 lateral gene transfer events.</title>
        <authorList>
            <person name="Petersen C."/>
            <person name="Sorensen T."/>
            <person name="Nielsen M.R."/>
            <person name="Sondergaard T.E."/>
            <person name="Sorensen J.L."/>
            <person name="Fitzpatrick D.A."/>
            <person name="Frisvad J.C."/>
            <person name="Nielsen K.L."/>
        </authorList>
    </citation>
    <scope>NUCLEOTIDE SEQUENCE</scope>
    <source>
        <strain evidence="12">IBT 23319</strain>
    </source>
</reference>
<dbReference type="InterPro" id="IPR003347">
    <property type="entry name" value="JmjC_dom"/>
</dbReference>
<keyword evidence="4" id="KW-0479">Metal-binding</keyword>
<evidence type="ECO:0000256" key="4">
    <source>
        <dbReference type="ARBA" id="ARBA00022723"/>
    </source>
</evidence>
<evidence type="ECO:0000259" key="11">
    <source>
        <dbReference type="PROSITE" id="PS51184"/>
    </source>
</evidence>
<dbReference type="SUPFAM" id="SSF51197">
    <property type="entry name" value="Clavaminate synthase-like"/>
    <property type="match status" value="1"/>
</dbReference>
<keyword evidence="8" id="KW-0804">Transcription</keyword>
<dbReference type="GO" id="GO:0140680">
    <property type="term" value="F:histone H3K36me/H3K36me2 demethylase activity"/>
    <property type="evidence" value="ECO:0007669"/>
    <property type="project" value="UniProtKB-EC"/>
</dbReference>
<protein>
    <recommendedName>
        <fullName evidence="3">[histone H3]-dimethyl-L-lysine(36) demethylase</fullName>
        <ecNumber evidence="3">1.14.11.27</ecNumber>
    </recommendedName>
    <alternativeName>
        <fullName evidence="9">[Histone-H3]-lysine-36 demethylase 1</fullName>
    </alternativeName>
</protein>
<evidence type="ECO:0000256" key="3">
    <source>
        <dbReference type="ARBA" id="ARBA00013246"/>
    </source>
</evidence>
<dbReference type="GeneID" id="81380052"/>
<gene>
    <name evidence="12" type="ORF">N7469_001965</name>
</gene>
<dbReference type="GO" id="GO:0046872">
    <property type="term" value="F:metal ion binding"/>
    <property type="evidence" value="ECO:0007669"/>
    <property type="project" value="UniProtKB-KW"/>
</dbReference>
<evidence type="ECO:0000256" key="5">
    <source>
        <dbReference type="ARBA" id="ARBA00023002"/>
    </source>
</evidence>
<dbReference type="RefSeq" id="XP_056503379.1">
    <property type="nucleotide sequence ID" value="XM_056640885.1"/>
</dbReference>
<evidence type="ECO:0000256" key="10">
    <source>
        <dbReference type="ARBA" id="ARBA00047915"/>
    </source>
</evidence>
<feature type="domain" description="JmjC" evidence="11">
    <location>
        <begin position="191"/>
        <end position="353"/>
    </location>
</feature>
<reference evidence="12" key="1">
    <citation type="submission" date="2022-11" db="EMBL/GenBank/DDBJ databases">
        <authorList>
            <person name="Petersen C."/>
        </authorList>
    </citation>
    <scope>NUCLEOTIDE SEQUENCE</scope>
    <source>
        <strain evidence="12">IBT 23319</strain>
    </source>
</reference>
<evidence type="ECO:0000256" key="7">
    <source>
        <dbReference type="ARBA" id="ARBA00023015"/>
    </source>
</evidence>
<dbReference type="EMBL" id="JAPQKT010000002">
    <property type="protein sequence ID" value="KAJ5240374.1"/>
    <property type="molecule type" value="Genomic_DNA"/>
</dbReference>
<comment type="catalytic activity">
    <reaction evidence="10">
        <text>N(6),N(6)-dimethyl-L-lysyl(36)-[histone H3] + 2 2-oxoglutarate + 2 O2 = L-lysyl(36)-[histone H3] + 2 formaldehyde + 2 succinate + 2 CO2</text>
        <dbReference type="Rhea" id="RHEA:42032"/>
        <dbReference type="Rhea" id="RHEA-COMP:9785"/>
        <dbReference type="Rhea" id="RHEA-COMP:9787"/>
        <dbReference type="ChEBI" id="CHEBI:15379"/>
        <dbReference type="ChEBI" id="CHEBI:16526"/>
        <dbReference type="ChEBI" id="CHEBI:16810"/>
        <dbReference type="ChEBI" id="CHEBI:16842"/>
        <dbReference type="ChEBI" id="CHEBI:29969"/>
        <dbReference type="ChEBI" id="CHEBI:30031"/>
        <dbReference type="ChEBI" id="CHEBI:61976"/>
        <dbReference type="EC" id="1.14.11.27"/>
    </reaction>
</comment>
<dbReference type="Proteomes" id="UP001147733">
    <property type="component" value="Unassembled WGS sequence"/>
</dbReference>
<evidence type="ECO:0000313" key="13">
    <source>
        <dbReference type="Proteomes" id="UP001147733"/>
    </source>
</evidence>
<evidence type="ECO:0000256" key="2">
    <source>
        <dbReference type="ARBA" id="ARBA00008037"/>
    </source>
</evidence>
<comment type="similarity">
    <text evidence="2">Belongs to the JHDM1 histone demethylase family.</text>
</comment>
<evidence type="ECO:0000313" key="12">
    <source>
        <dbReference type="EMBL" id="KAJ5240374.1"/>
    </source>
</evidence>
<dbReference type="OrthoDB" id="4494329at2759"/>
<keyword evidence="5" id="KW-0560">Oxidoreductase</keyword>
<dbReference type="EC" id="1.14.11.27" evidence="3"/>
<dbReference type="PROSITE" id="PS51184">
    <property type="entry name" value="JMJC"/>
    <property type="match status" value="1"/>
</dbReference>
<evidence type="ECO:0000256" key="1">
    <source>
        <dbReference type="ARBA" id="ARBA00001954"/>
    </source>
</evidence>
<keyword evidence="7" id="KW-0805">Transcription regulation</keyword>
<proteinExistence type="inferred from homology"/>
<organism evidence="12 13">
    <name type="scientific">Penicillium citrinum</name>
    <dbReference type="NCBI Taxonomy" id="5077"/>
    <lineage>
        <taxon>Eukaryota</taxon>
        <taxon>Fungi</taxon>
        <taxon>Dikarya</taxon>
        <taxon>Ascomycota</taxon>
        <taxon>Pezizomycotina</taxon>
        <taxon>Eurotiomycetes</taxon>
        <taxon>Eurotiomycetidae</taxon>
        <taxon>Eurotiales</taxon>
        <taxon>Aspergillaceae</taxon>
        <taxon>Penicillium</taxon>
    </lineage>
</organism>
<keyword evidence="6" id="KW-0408">Iron</keyword>
<evidence type="ECO:0000256" key="8">
    <source>
        <dbReference type="ARBA" id="ARBA00023163"/>
    </source>
</evidence>
<name>A0A9W9P9K7_PENCI</name>
<evidence type="ECO:0000256" key="6">
    <source>
        <dbReference type="ARBA" id="ARBA00023004"/>
    </source>
</evidence>
<dbReference type="Gene3D" id="2.60.120.650">
    <property type="entry name" value="Cupin"/>
    <property type="match status" value="1"/>
</dbReference>
<keyword evidence="13" id="KW-1185">Reference proteome</keyword>
<dbReference type="SMART" id="SM00558">
    <property type="entry name" value="JmjC"/>
    <property type="match status" value="1"/>
</dbReference>
<accession>A0A9W9P9K7</accession>
<sequence>MSDHKRQKQQQKVWREESRKRRKQLHIPESVQWGSYCLDFPTFDNPGIIELQNFIRELDNEAEWAQSRREIIADFMRSLHASKSPLEMITLVPSIFPASNGDMILLDSAQDLYDCLGKTFNKPLLHRTSMSGKSLCGRKLSLDMFWAYLHEQSNKAIDVYDYSVAEHSSRTRRMTVQEVLLHWKLPGHERHAINLLDIENRIGDFCPTEVIQHDLSCKISRSFATNVGKTNSEWMNNRREFFLLSGANAISSIHVDNGAQLTWISILEGRKIWYFPRKITSESVRLLALAGSQGPQGYEEGWARVELCPGDLLIMPPSCPHAVFTPDGCLAVGGHFYTSAHLGSTLRGLKLQEDYPEICNEDLQPDFYNLLEIIFQNLGSINSYTQKADILSSLPLFLNTFDGASLATLFRNRRGSNFRCDKHQLSRVMEQLELRIASQDSRLISSRVTFIDALERLQKQLLENWEDE</sequence>
<comment type="caution">
    <text evidence="12">The sequence shown here is derived from an EMBL/GenBank/DDBJ whole genome shotgun (WGS) entry which is preliminary data.</text>
</comment>
<dbReference type="PANTHER" id="PTHR23123">
    <property type="entry name" value="PHD/F-BOX CONTAINING PROTEIN"/>
    <property type="match status" value="1"/>
</dbReference>
<evidence type="ECO:0000256" key="9">
    <source>
        <dbReference type="ARBA" id="ARBA00031083"/>
    </source>
</evidence>
<dbReference type="InterPro" id="IPR050690">
    <property type="entry name" value="JHDM1_Histone_Demethylase"/>
</dbReference>
<dbReference type="AlphaFoldDB" id="A0A9W9P9K7"/>
<comment type="cofactor">
    <cofactor evidence="1">
        <name>Fe(2+)</name>
        <dbReference type="ChEBI" id="CHEBI:29033"/>
    </cofactor>
</comment>